<dbReference type="EMBL" id="JANKJG010000007">
    <property type="protein sequence ID" value="MCR8826967.1"/>
    <property type="molecule type" value="Genomic_DNA"/>
</dbReference>
<evidence type="ECO:0000259" key="1">
    <source>
        <dbReference type="Pfam" id="PF20697"/>
    </source>
</evidence>
<dbReference type="Pfam" id="PF20697">
    <property type="entry name" value="NTase-conflict"/>
    <property type="match status" value="1"/>
</dbReference>
<name>A0ABT1Z1E5_9RHOB</name>
<dbReference type="RefSeq" id="WP_258294709.1">
    <property type="nucleotide sequence ID" value="NZ_JANKJG010000007.1"/>
</dbReference>
<dbReference type="Proteomes" id="UP001165396">
    <property type="component" value="Unassembled WGS sequence"/>
</dbReference>
<sequence length="299" mass="33844">MRKEITKIISGWFADHDLETFFDRVYLFGSLVNNDGEFFWPSGVKNSDIDVLVRINPTLAGAVDRTLALVELQSRLPEVEQRLAEKLGRPPEIKGSVISVLPVTWYEIYHCIHKGFDPKIFTLNIFYDVINKRARKDGLSDFIDKSYQYDNTETFAVMRLCQKLRNDLLKTSEDGSPALNPFAGAGAIPKELMRAAALLKFAVNGADQPEARTNLGEGEDYVVDYLKDLKGKHKLIDALEMKVKKRRSTAAFKKPPLEPADLILLSELLFDRARGLSLPSVRETIDRSRRAKQGKPVYL</sequence>
<evidence type="ECO:0000313" key="3">
    <source>
        <dbReference type="Proteomes" id="UP001165396"/>
    </source>
</evidence>
<organism evidence="2 3">
    <name type="scientific">Pseudosulfitobacter koreensis</name>
    <dbReference type="NCBI Taxonomy" id="2968472"/>
    <lineage>
        <taxon>Bacteria</taxon>
        <taxon>Pseudomonadati</taxon>
        <taxon>Pseudomonadota</taxon>
        <taxon>Alphaproteobacteria</taxon>
        <taxon>Rhodobacterales</taxon>
        <taxon>Roseobacteraceae</taxon>
        <taxon>Pseudosulfitobacter</taxon>
    </lineage>
</organism>
<accession>A0ABT1Z1E5</accession>
<evidence type="ECO:0000313" key="2">
    <source>
        <dbReference type="EMBL" id="MCR8826967.1"/>
    </source>
</evidence>
<keyword evidence="3" id="KW-1185">Reference proteome</keyword>
<gene>
    <name evidence="2" type="ORF">NTA49_10500</name>
</gene>
<comment type="caution">
    <text evidence="2">The sequence shown here is derived from an EMBL/GenBank/DDBJ whole genome shotgun (WGS) entry which is preliminary data.</text>
</comment>
<dbReference type="InterPro" id="IPR043519">
    <property type="entry name" value="NT_sf"/>
</dbReference>
<protein>
    <recommendedName>
        <fullName evidence="1">Pol beta superfamily nucleotidyltransferase in conflict systems domain-containing protein</fullName>
    </recommendedName>
</protein>
<dbReference type="SUPFAM" id="SSF81301">
    <property type="entry name" value="Nucleotidyltransferase"/>
    <property type="match status" value="1"/>
</dbReference>
<dbReference type="InterPro" id="IPR049153">
    <property type="entry name" value="NTase-conflict"/>
</dbReference>
<reference evidence="2" key="1">
    <citation type="submission" date="2022-07" db="EMBL/GenBank/DDBJ databases">
        <title>Pseudosulfitobacter sp. strain AP-MA-4, whole genome sequence.</title>
        <authorList>
            <person name="Jiang Y."/>
        </authorList>
    </citation>
    <scope>NUCLEOTIDE SEQUENCE</scope>
    <source>
        <strain evidence="2">AP-MA-4</strain>
    </source>
</reference>
<feature type="domain" description="Pol beta superfamily nucleotidyltransferase in conflict systems" evidence="1">
    <location>
        <begin position="9"/>
        <end position="273"/>
    </location>
</feature>
<proteinExistence type="predicted"/>